<keyword evidence="4" id="KW-1185">Reference proteome</keyword>
<accession>A0A329LTQ4</accession>
<feature type="chain" id="PRO_5038776490" description="Rhamnogalacturonase A/B/Epimerase-like pectate lyase domain-containing protein" evidence="1">
    <location>
        <begin position="33"/>
        <end position="458"/>
    </location>
</feature>
<dbReference type="PROSITE" id="PS51318">
    <property type="entry name" value="TAT"/>
    <property type="match status" value="1"/>
</dbReference>
<reference evidence="3 4" key="1">
    <citation type="journal article" date="2009" name="Int. J. Syst. Evol. Microbiol.">
        <title>Paenibacillus contaminans sp. nov., isolated from a contaminated laboratory plate.</title>
        <authorList>
            <person name="Chou J.H."/>
            <person name="Lee J.H."/>
            <person name="Lin M.C."/>
            <person name="Chang P.S."/>
            <person name="Arun A.B."/>
            <person name="Young C.C."/>
            <person name="Chen W.M."/>
        </authorList>
    </citation>
    <scope>NUCLEOTIDE SEQUENCE [LARGE SCALE GENOMIC DNA]</scope>
    <source>
        <strain evidence="3 4">CKOBP-6</strain>
    </source>
</reference>
<feature type="domain" description="Rhamnogalacturonase A/B/Epimerase-like pectate lyase" evidence="2">
    <location>
        <begin position="63"/>
        <end position="116"/>
    </location>
</feature>
<evidence type="ECO:0000259" key="2">
    <source>
        <dbReference type="Pfam" id="PF12708"/>
    </source>
</evidence>
<comment type="caution">
    <text evidence="3">The sequence shown here is derived from an EMBL/GenBank/DDBJ whole genome shotgun (WGS) entry which is preliminary data.</text>
</comment>
<dbReference type="InterPro" id="IPR006311">
    <property type="entry name" value="TAT_signal"/>
</dbReference>
<protein>
    <recommendedName>
        <fullName evidence="2">Rhamnogalacturonase A/B/Epimerase-like pectate lyase domain-containing protein</fullName>
    </recommendedName>
</protein>
<name>A0A329LTQ4_9BACL</name>
<proteinExistence type="predicted"/>
<feature type="signal peptide" evidence="1">
    <location>
        <begin position="1"/>
        <end position="32"/>
    </location>
</feature>
<dbReference type="SUPFAM" id="SSF51126">
    <property type="entry name" value="Pectin lyase-like"/>
    <property type="match status" value="2"/>
</dbReference>
<keyword evidence="1" id="KW-0732">Signal</keyword>
<dbReference type="InterPro" id="IPR012334">
    <property type="entry name" value="Pectin_lyas_fold"/>
</dbReference>
<dbReference type="Proteomes" id="UP000250369">
    <property type="component" value="Unassembled WGS sequence"/>
</dbReference>
<evidence type="ECO:0000313" key="4">
    <source>
        <dbReference type="Proteomes" id="UP000250369"/>
    </source>
</evidence>
<dbReference type="RefSeq" id="WP_113036013.1">
    <property type="nucleotide sequence ID" value="NZ_QMFB01000039.1"/>
</dbReference>
<dbReference type="Pfam" id="PF12708">
    <property type="entry name" value="Pect-lyase_RHGA_epim"/>
    <property type="match status" value="1"/>
</dbReference>
<dbReference type="Gene3D" id="2.160.20.10">
    <property type="entry name" value="Single-stranded right-handed beta-helix, Pectin lyase-like"/>
    <property type="match status" value="1"/>
</dbReference>
<evidence type="ECO:0000313" key="3">
    <source>
        <dbReference type="EMBL" id="RAV11114.1"/>
    </source>
</evidence>
<dbReference type="OrthoDB" id="9795222at2"/>
<dbReference type="InterPro" id="IPR011050">
    <property type="entry name" value="Pectin_lyase_fold/virulence"/>
</dbReference>
<dbReference type="EMBL" id="QMFB01000039">
    <property type="protein sequence ID" value="RAV11114.1"/>
    <property type="molecule type" value="Genomic_DNA"/>
</dbReference>
<organism evidence="3 4">
    <name type="scientific">Paenibacillus contaminans</name>
    <dbReference type="NCBI Taxonomy" id="450362"/>
    <lineage>
        <taxon>Bacteria</taxon>
        <taxon>Bacillati</taxon>
        <taxon>Bacillota</taxon>
        <taxon>Bacilli</taxon>
        <taxon>Bacillales</taxon>
        <taxon>Paenibacillaceae</taxon>
        <taxon>Paenibacillus</taxon>
    </lineage>
</organism>
<gene>
    <name evidence="3" type="ORF">DQG23_36710</name>
</gene>
<evidence type="ECO:0000256" key="1">
    <source>
        <dbReference type="SAM" id="SignalP"/>
    </source>
</evidence>
<sequence length="458" mass="47635">MSDGASKTMNDRMSRRKMLTAMGMAGAGAAMAAMGVPANTAEAAPKNIGTGMKEDFGIVNPVALFGAKGNGIDDDTAAIQQALDTGKAVYLPRGAYRVTNTLFFKGSGSRLLGEGTYSLLALPMIPKGSVIISEVPSGQPTVKVPDGLQHVDISKLTIKRLVSSVSGNTGLYFEGNSNLCSVRDVEISGHYVGLWLGSTGYSTVENLFSHDNYAHGVYMVNSGINGALQWQFNNVLSQLNNAWGICVQSAVNSVGFVTMGNMFRLNTFGNRSGGICFLGRADTPINGIRIDNSFFGEDGGDEIYLDTYGGGSHKIQSTYTEAAGTGLTGVGQATPPSGAGHGLKVTANVYSVTVSDCFFINHSYNGVDCSAEQSVITGCDLRINGCAGAAGTQVGINIVSGQSLITGNKSMGQQFGVFLNNDGYHMVAQNRLSQNTVAPVAAAVAIPNSIIAPNITAG</sequence>
<dbReference type="AlphaFoldDB" id="A0A329LTQ4"/>
<dbReference type="InterPro" id="IPR024535">
    <property type="entry name" value="RHGA/B-epi-like_pectate_lyase"/>
</dbReference>